<dbReference type="GO" id="GO:0004521">
    <property type="term" value="F:RNA endonuclease activity"/>
    <property type="evidence" value="ECO:0007669"/>
    <property type="project" value="InterPro"/>
</dbReference>
<evidence type="ECO:0000256" key="2">
    <source>
        <dbReference type="ARBA" id="ARBA00022722"/>
    </source>
</evidence>
<proteinExistence type="inferred from homology"/>
<comment type="function">
    <text evidence="8">CRISPR (clustered regularly interspaced short palindromic repeat), is an adaptive immune system that provides protection against mobile genetic elements (viruses, transposable elements and conjugative plasmids). CRISPR clusters contain sequences complementary to antecedent mobile elements and target invading nucleic acids. CRISPR clusters are transcribed and processed into CRISPR RNA (crRNA). Functions as a ssRNA-specific endoribonuclease. Involved in the integration of spacer DNA into the CRISPR cassette.</text>
</comment>
<comment type="similarity">
    <text evidence="8">Belongs to the CRISPR-associated endoribonuclease Cas2 protein family.</text>
</comment>
<dbReference type="AlphaFoldDB" id="A0A9Y1BP60"/>
<dbReference type="InterPro" id="IPR019199">
    <property type="entry name" value="Virulence_VapD/CRISPR_Cas2"/>
</dbReference>
<dbReference type="Gene3D" id="3.30.70.240">
    <property type="match status" value="1"/>
</dbReference>
<accession>A0A9Y1BP60</accession>
<keyword evidence="2 8" id="KW-0540">Nuclease</keyword>
<evidence type="ECO:0000256" key="8">
    <source>
        <dbReference type="HAMAP-Rule" id="MF_01471"/>
    </source>
</evidence>
<keyword evidence="5 8" id="KW-0378">Hydrolase</keyword>
<dbReference type="GO" id="GO:0046872">
    <property type="term" value="F:metal ion binding"/>
    <property type="evidence" value="ECO:0007669"/>
    <property type="project" value="UniProtKB-UniRule"/>
</dbReference>
<dbReference type="Proteomes" id="UP001200513">
    <property type="component" value="Chromosome"/>
</dbReference>
<dbReference type="EC" id="3.1.-.-" evidence="8"/>
<dbReference type="GO" id="GO:0016787">
    <property type="term" value="F:hydrolase activity"/>
    <property type="evidence" value="ECO:0007669"/>
    <property type="project" value="UniProtKB-KW"/>
</dbReference>
<evidence type="ECO:0000256" key="7">
    <source>
        <dbReference type="ARBA" id="ARBA00023118"/>
    </source>
</evidence>
<dbReference type="CDD" id="cd09725">
    <property type="entry name" value="Cas2_I_II_III"/>
    <property type="match status" value="1"/>
</dbReference>
<evidence type="ECO:0000256" key="5">
    <source>
        <dbReference type="ARBA" id="ARBA00022801"/>
    </source>
</evidence>
<dbReference type="GO" id="GO:0051607">
    <property type="term" value="P:defense response to virus"/>
    <property type="evidence" value="ECO:0007669"/>
    <property type="project" value="UniProtKB-UniRule"/>
</dbReference>
<comment type="cofactor">
    <cofactor evidence="1 8">
        <name>Mg(2+)</name>
        <dbReference type="ChEBI" id="CHEBI:18420"/>
    </cofactor>
</comment>
<evidence type="ECO:0000256" key="1">
    <source>
        <dbReference type="ARBA" id="ARBA00001946"/>
    </source>
</evidence>
<evidence type="ECO:0000313" key="9">
    <source>
        <dbReference type="EMBL" id="UJG42618.1"/>
    </source>
</evidence>
<evidence type="ECO:0000256" key="4">
    <source>
        <dbReference type="ARBA" id="ARBA00022759"/>
    </source>
</evidence>
<gene>
    <name evidence="8 9" type="primary">cas2</name>
    <name evidence="9" type="ORF">K9W46_09515</name>
</gene>
<protein>
    <recommendedName>
        <fullName evidence="8">CRISPR-associated endoribonuclease Cas2</fullName>
        <ecNumber evidence="8">3.1.-.-</ecNumber>
    </recommendedName>
</protein>
<dbReference type="SUPFAM" id="SSF143430">
    <property type="entry name" value="TTP0101/SSO1404-like"/>
    <property type="match status" value="1"/>
</dbReference>
<organism evidence="9">
    <name type="scientific">Candidatus Heimdallarchaeum endolithica</name>
    <dbReference type="NCBI Taxonomy" id="2876572"/>
    <lineage>
        <taxon>Archaea</taxon>
        <taxon>Promethearchaeati</taxon>
        <taxon>Candidatus Heimdallarchaeota</taxon>
        <taxon>Candidatus Heimdallarchaeia (ex Rinke et al. 2021) (nom. nud.)</taxon>
        <taxon>Candidatus Heimdallarchaeales</taxon>
        <taxon>Candidatus Heimdallarchaeaceae</taxon>
        <taxon>Candidatus Heimdallarchaeum</taxon>
    </lineage>
</organism>
<keyword evidence="3 8" id="KW-0479">Metal-binding</keyword>
<dbReference type="Pfam" id="PF09827">
    <property type="entry name" value="CRISPR_Cas2"/>
    <property type="match status" value="1"/>
</dbReference>
<comment type="subunit">
    <text evidence="8">Homodimer, forms a heterotetramer with a Cas1 homodimer.</text>
</comment>
<reference evidence="9" key="1">
    <citation type="journal article" date="2022" name="Nat. Microbiol.">
        <title>Unique mobile elements and scalable gene flow at the prokaryote-eukaryote boundary revealed by circularized Asgard archaea genomes.</title>
        <authorList>
            <person name="Wu F."/>
            <person name="Speth D.R."/>
            <person name="Philosof A."/>
            <person name="Cremiere A."/>
            <person name="Narayanan A."/>
            <person name="Barco R.A."/>
            <person name="Connon S.A."/>
            <person name="Amend J.P."/>
            <person name="Antoshechkin I.A."/>
            <person name="Orphan V.J."/>
        </authorList>
    </citation>
    <scope>NUCLEOTIDE SEQUENCE</scope>
    <source>
        <strain evidence="9">PR6</strain>
    </source>
</reference>
<evidence type="ECO:0000256" key="6">
    <source>
        <dbReference type="ARBA" id="ARBA00022842"/>
    </source>
</evidence>
<keyword evidence="4 8" id="KW-0255">Endonuclease</keyword>
<sequence length="87" mass="10127">MYAIIVYDVGVERVSKVCNFLRCFLERVQNSVFEGEITKTQLVEIENGLKRLMNEEHDCVRIYTIRSKELVKLSNLGIEKVETGQFI</sequence>
<dbReference type="HAMAP" id="MF_01471">
    <property type="entry name" value="Cas2"/>
    <property type="match status" value="1"/>
</dbReference>
<dbReference type="InterPro" id="IPR021127">
    <property type="entry name" value="CRISPR_associated_Cas2"/>
</dbReference>
<keyword evidence="6 8" id="KW-0460">Magnesium</keyword>
<dbReference type="EMBL" id="CP084167">
    <property type="protein sequence ID" value="UJG42618.1"/>
    <property type="molecule type" value="Genomic_DNA"/>
</dbReference>
<dbReference type="PANTHER" id="PTHR34405">
    <property type="entry name" value="CRISPR-ASSOCIATED ENDORIBONUCLEASE CAS2"/>
    <property type="match status" value="1"/>
</dbReference>
<keyword evidence="7 8" id="KW-0051">Antiviral defense</keyword>
<name>A0A9Y1BP60_9ARCH</name>
<dbReference type="NCBIfam" id="TIGR01573">
    <property type="entry name" value="cas2"/>
    <property type="match status" value="1"/>
</dbReference>
<dbReference type="GO" id="GO:0043571">
    <property type="term" value="P:maintenance of CRISPR repeat elements"/>
    <property type="evidence" value="ECO:0007669"/>
    <property type="project" value="UniProtKB-UniRule"/>
</dbReference>
<feature type="binding site" evidence="8">
    <location>
        <position position="8"/>
    </location>
    <ligand>
        <name>Mg(2+)</name>
        <dbReference type="ChEBI" id="CHEBI:18420"/>
        <note>catalytic</note>
    </ligand>
</feature>
<evidence type="ECO:0000256" key="3">
    <source>
        <dbReference type="ARBA" id="ARBA00022723"/>
    </source>
</evidence>